<name>A0A4Y2F9T3_ARAVE</name>
<dbReference type="Proteomes" id="UP000499080">
    <property type="component" value="Unassembled WGS sequence"/>
</dbReference>
<keyword evidence="4" id="KW-1185">Reference proteome</keyword>
<dbReference type="EMBL" id="BGPR01249666">
    <property type="protein sequence ID" value="GBM37940.1"/>
    <property type="molecule type" value="Genomic_DNA"/>
</dbReference>
<reference evidence="3 4" key="1">
    <citation type="journal article" date="2019" name="Sci. Rep.">
        <title>Orb-weaving spider Araneus ventricosus genome elucidates the spidroin gene catalogue.</title>
        <authorList>
            <person name="Kono N."/>
            <person name="Nakamura H."/>
            <person name="Ohtoshi R."/>
            <person name="Moran D.A.P."/>
            <person name="Shinohara A."/>
            <person name="Yoshida Y."/>
            <person name="Fujiwara M."/>
            <person name="Mori M."/>
            <person name="Tomita M."/>
            <person name="Arakawa K."/>
        </authorList>
    </citation>
    <scope>NUCLEOTIDE SEQUENCE [LARGE SCALE GENOMIC DNA]</scope>
</reference>
<dbReference type="EMBL" id="BGPR01249770">
    <property type="protein sequence ID" value="GBM38263.1"/>
    <property type="molecule type" value="Genomic_DNA"/>
</dbReference>
<comment type="caution">
    <text evidence="3">The sequence shown here is derived from an EMBL/GenBank/DDBJ whole genome shotgun (WGS) entry which is preliminary data.</text>
</comment>
<protein>
    <submittedName>
        <fullName evidence="3">Uncharacterized protein</fullName>
    </submittedName>
</protein>
<dbReference type="AlphaFoldDB" id="A0A4Y2F9T3"/>
<gene>
    <name evidence="2" type="ORF">AVEN_114054_1</name>
    <name evidence="1" type="ORF">AVEN_175857_1</name>
    <name evidence="3" type="ORF">AVEN_188619_1</name>
</gene>
<proteinExistence type="predicted"/>
<sequence>MSSILHGVGAKVPKAFKDLYNLWFDVEENKAQYLKTLEKEGINLTNVSDILHGAGANAVKAFKDLYDLWFDEQGNKKKHLKHFVKKKGFTVHNLSGILSRSGANAKDAFEKLHGVCFNDKGERTKFLDDFYNADFEPGHLSCMLCGAGVHASSILKRFHSVVLMTKEKRQNF</sequence>
<dbReference type="OrthoDB" id="7853416at2759"/>
<accession>A0A4Y2F9T3</accession>
<organism evidence="3 4">
    <name type="scientific">Araneus ventricosus</name>
    <name type="common">Orbweaver spider</name>
    <name type="synonym">Epeira ventricosa</name>
    <dbReference type="NCBI Taxonomy" id="182803"/>
    <lineage>
        <taxon>Eukaryota</taxon>
        <taxon>Metazoa</taxon>
        <taxon>Ecdysozoa</taxon>
        <taxon>Arthropoda</taxon>
        <taxon>Chelicerata</taxon>
        <taxon>Arachnida</taxon>
        <taxon>Araneae</taxon>
        <taxon>Araneomorphae</taxon>
        <taxon>Entelegynae</taxon>
        <taxon>Araneoidea</taxon>
        <taxon>Araneidae</taxon>
        <taxon>Araneus</taxon>
    </lineage>
</organism>
<evidence type="ECO:0000313" key="3">
    <source>
        <dbReference type="EMBL" id="GBM38263.1"/>
    </source>
</evidence>
<evidence type="ECO:0000313" key="1">
    <source>
        <dbReference type="EMBL" id="GBM37940.1"/>
    </source>
</evidence>
<evidence type="ECO:0000313" key="2">
    <source>
        <dbReference type="EMBL" id="GBM38165.1"/>
    </source>
</evidence>
<dbReference type="EMBL" id="BGPR01249740">
    <property type="protein sequence ID" value="GBM38165.1"/>
    <property type="molecule type" value="Genomic_DNA"/>
</dbReference>
<evidence type="ECO:0000313" key="4">
    <source>
        <dbReference type="Proteomes" id="UP000499080"/>
    </source>
</evidence>